<keyword evidence="3" id="KW-1185">Reference proteome</keyword>
<protein>
    <submittedName>
        <fullName evidence="2">Outer membrane beta-barrel protein</fullName>
    </submittedName>
</protein>
<gene>
    <name evidence="2" type="ORF">PQ465_05735</name>
</gene>
<feature type="domain" description="Outer membrane protein beta-barrel" evidence="1">
    <location>
        <begin position="10"/>
        <end position="257"/>
    </location>
</feature>
<sequence length="280" mass="33049">MAKVGDTSASYTNYFFYPKLNLVYALADQKNITVGYERQLLRLSSIALNPQTRFTGFQRGTSGNVDLQPRVTDHYFSRLYLNGHNVSINYKKHSNQRIFIPLNEEQPYIREQTTYNYFHQYYISYNKNLAFGRIWEVNTGLYYYFNRMKTTDFTFVNTKADNIMVDVANDFTLGKHKFNMTFSYMSTDYFPYGEMKPVLYNSMSYSRLFLGDNLGVSLFIQDFLGLTRENAYNYHPLIASNAEYMTNQRRVSLQLSYRIPVGKKSRSSNYKTDRRDEIRL</sequence>
<dbReference type="Proteomes" id="UP001221558">
    <property type="component" value="Chromosome"/>
</dbReference>
<dbReference type="RefSeq" id="WP_274269532.1">
    <property type="nucleotide sequence ID" value="NZ_CP117880.1"/>
</dbReference>
<evidence type="ECO:0000259" key="1">
    <source>
        <dbReference type="Pfam" id="PF14905"/>
    </source>
</evidence>
<dbReference type="EMBL" id="CP117880">
    <property type="protein sequence ID" value="WDF70828.1"/>
    <property type="molecule type" value="Genomic_DNA"/>
</dbReference>
<accession>A0ABY7WQV6</accession>
<name>A0ABY7WQV6_9SPHI</name>
<evidence type="ECO:0000313" key="2">
    <source>
        <dbReference type="EMBL" id="WDF70828.1"/>
    </source>
</evidence>
<evidence type="ECO:0000313" key="3">
    <source>
        <dbReference type="Proteomes" id="UP001221558"/>
    </source>
</evidence>
<proteinExistence type="predicted"/>
<reference evidence="2 3" key="1">
    <citation type="submission" date="2023-02" db="EMBL/GenBank/DDBJ databases">
        <title>Genome sequence of Sphingobacterium sp. KACC 22765.</title>
        <authorList>
            <person name="Kim S."/>
            <person name="Heo J."/>
            <person name="Kwon S.-W."/>
        </authorList>
    </citation>
    <scope>NUCLEOTIDE SEQUENCE [LARGE SCALE GENOMIC DNA]</scope>
    <source>
        <strain evidence="2 3">KACC 22765</strain>
    </source>
</reference>
<organism evidence="2 3">
    <name type="scientific">Sphingobacterium oryzagri</name>
    <dbReference type="NCBI Taxonomy" id="3025669"/>
    <lineage>
        <taxon>Bacteria</taxon>
        <taxon>Pseudomonadati</taxon>
        <taxon>Bacteroidota</taxon>
        <taxon>Sphingobacteriia</taxon>
        <taxon>Sphingobacteriales</taxon>
        <taxon>Sphingobacteriaceae</taxon>
        <taxon>Sphingobacterium</taxon>
    </lineage>
</organism>
<dbReference type="Pfam" id="PF14905">
    <property type="entry name" value="OMP_b-brl_3"/>
    <property type="match status" value="1"/>
</dbReference>
<dbReference type="InterPro" id="IPR041700">
    <property type="entry name" value="OMP_b-brl_3"/>
</dbReference>